<keyword evidence="5" id="KW-1185">Reference proteome</keyword>
<dbReference type="InterPro" id="IPR000873">
    <property type="entry name" value="AMP-dep_synth/lig_dom"/>
</dbReference>
<sequence length="361" mass="40892">MIPHYSKIHSNFKFNGKKYTSNELKELSETLINSDKEFKNHIGIFLKDWLNDKESINLKTSGSTGKPKTITFSKQRMINSAFATKSFFKLQPGDKALLCLPAHYIAGKMMLVRAMLTGLELDCIEPKIKLKINQSNTYHFSAMVPLQLKANLDIVSNIKTLIIGGAKVSENLIFKIQDLKTTVFETYGMTETVSHIAVKQLNNFLPNIPQSKAFKALPSITLTTTNNNCLIINAPLLSDSEIVTNDVVKLHSNKTFEWLGRADNIINSGGVKVFPEQVENKLSNKINRRFFIASEKDDILGERVIIVVEGEEIVFKDTMFNDLENYSKPKKIYFINKFLETSSGKIQRKKTLQLLKSSFKL</sequence>
<comment type="similarity">
    <text evidence="1">Belongs to the ATP-dependent AMP-binding enzyme family.</text>
</comment>
<evidence type="ECO:0000256" key="2">
    <source>
        <dbReference type="ARBA" id="ARBA00022598"/>
    </source>
</evidence>
<dbReference type="SUPFAM" id="SSF56801">
    <property type="entry name" value="Acetyl-CoA synthetase-like"/>
    <property type="match status" value="1"/>
</dbReference>
<accession>A0AAC9LKG1</accession>
<dbReference type="GO" id="GO:0006631">
    <property type="term" value="P:fatty acid metabolic process"/>
    <property type="evidence" value="ECO:0007669"/>
    <property type="project" value="TreeGrafter"/>
</dbReference>
<evidence type="ECO:0000313" key="4">
    <source>
        <dbReference type="EMBL" id="APY00426.1"/>
    </source>
</evidence>
<feature type="domain" description="AMP-dependent synthetase/ligase" evidence="3">
    <location>
        <begin position="60"/>
        <end position="233"/>
    </location>
</feature>
<dbReference type="PANTHER" id="PTHR43201">
    <property type="entry name" value="ACYL-COA SYNTHETASE"/>
    <property type="match status" value="1"/>
</dbReference>
<protein>
    <submittedName>
        <fullName evidence="4">O-succinylbenzoic acid--CoA ligase</fullName>
    </submittedName>
</protein>
<organism evidence="4 5">
    <name type="scientific">Lacinutrix venerupis</name>
    <dbReference type="NCBI Taxonomy" id="1486034"/>
    <lineage>
        <taxon>Bacteria</taxon>
        <taxon>Pseudomonadati</taxon>
        <taxon>Bacteroidota</taxon>
        <taxon>Flavobacteriia</taxon>
        <taxon>Flavobacteriales</taxon>
        <taxon>Flavobacteriaceae</taxon>
        <taxon>Lacinutrix</taxon>
    </lineage>
</organism>
<evidence type="ECO:0000256" key="1">
    <source>
        <dbReference type="ARBA" id="ARBA00006432"/>
    </source>
</evidence>
<keyword evidence="2 4" id="KW-0436">Ligase</keyword>
<name>A0AAC9LKG1_9FLAO</name>
<dbReference type="InterPro" id="IPR042099">
    <property type="entry name" value="ANL_N_sf"/>
</dbReference>
<dbReference type="GO" id="GO:0031956">
    <property type="term" value="F:medium-chain fatty acid-CoA ligase activity"/>
    <property type="evidence" value="ECO:0007669"/>
    <property type="project" value="TreeGrafter"/>
</dbReference>
<reference evidence="4 5" key="1">
    <citation type="submission" date="2017-01" db="EMBL/GenBank/DDBJ databases">
        <title>Complete genome of Lacinutrix venerupis DOK2-8 isolated from seawater in Dokdo.</title>
        <authorList>
            <person name="Chi W.-J."/>
            <person name="Kim J.H."/>
        </authorList>
    </citation>
    <scope>NUCLEOTIDE SEQUENCE [LARGE SCALE GENOMIC DNA]</scope>
    <source>
        <strain evidence="4 5">DOK2-8</strain>
    </source>
</reference>
<dbReference type="Pfam" id="PF00501">
    <property type="entry name" value="AMP-binding"/>
    <property type="match status" value="1"/>
</dbReference>
<dbReference type="KEGG" id="lvn:BWR22_08875"/>
<dbReference type="Proteomes" id="UP000187506">
    <property type="component" value="Chromosome"/>
</dbReference>
<dbReference type="InterPro" id="IPR045851">
    <property type="entry name" value="AMP-bd_C_sf"/>
</dbReference>
<dbReference type="AlphaFoldDB" id="A0AAC9LKG1"/>
<dbReference type="EMBL" id="CP019352">
    <property type="protein sequence ID" value="APY00426.1"/>
    <property type="molecule type" value="Genomic_DNA"/>
</dbReference>
<dbReference type="Gene3D" id="3.30.300.30">
    <property type="match status" value="1"/>
</dbReference>
<gene>
    <name evidence="4" type="ORF">BWR22_08875</name>
</gene>
<dbReference type="Gene3D" id="3.40.50.12780">
    <property type="entry name" value="N-terminal domain of ligase-like"/>
    <property type="match status" value="1"/>
</dbReference>
<evidence type="ECO:0000259" key="3">
    <source>
        <dbReference type="Pfam" id="PF00501"/>
    </source>
</evidence>
<evidence type="ECO:0000313" key="5">
    <source>
        <dbReference type="Proteomes" id="UP000187506"/>
    </source>
</evidence>
<dbReference type="RefSeq" id="WP_076733332.1">
    <property type="nucleotide sequence ID" value="NZ_CP019352.1"/>
</dbReference>
<dbReference type="PANTHER" id="PTHR43201:SF5">
    <property type="entry name" value="MEDIUM-CHAIN ACYL-COA LIGASE ACSF2, MITOCHONDRIAL"/>
    <property type="match status" value="1"/>
</dbReference>
<proteinExistence type="inferred from homology"/>